<evidence type="ECO:0000256" key="1">
    <source>
        <dbReference type="SAM" id="MobiDB-lite"/>
    </source>
</evidence>
<dbReference type="AlphaFoldDB" id="A0A075GIP4"/>
<accession>A0A075GIP4</accession>
<sequence>MVERKSNSEGTDDFFSSQMNFELEENKKKKRRKRRSRGGKRRSKPISLREADFQKPSPKNTKLDHGDIPLQNNQITSCPGCGSDVNEGDFVDVIISFVTGAFDYLEGNPVRTQTVQSLRQQAKALNMPEPQQDWLLEVCARIEAQIQRSTDAQRDEIRRGLEGDLRRELVGEFYEQIRQEVEQTVRKEVEVEMWEQFEQINRDRNNQTE</sequence>
<feature type="compositionally biased region" description="Basic residues" evidence="1">
    <location>
        <begin position="28"/>
        <end position="44"/>
    </location>
</feature>
<feature type="region of interest" description="Disordered" evidence="1">
    <location>
        <begin position="1"/>
        <end position="71"/>
    </location>
</feature>
<name>A0A075GIP4_9EURY</name>
<protein>
    <submittedName>
        <fullName evidence="2">Uncharacterized protein</fullName>
    </submittedName>
</protein>
<proteinExistence type="predicted"/>
<reference evidence="2" key="1">
    <citation type="journal article" date="2014" name="Genome Biol. Evol.">
        <title>Pangenome evidence for extensive interdomain horizontal transfer affecting lineage core and shell genes in uncultured planktonic thaumarchaeota and euryarchaeota.</title>
        <authorList>
            <person name="Deschamps P."/>
            <person name="Zivanovic Y."/>
            <person name="Moreira D."/>
            <person name="Rodriguez-Valera F."/>
            <person name="Lopez-Garcia P."/>
        </authorList>
    </citation>
    <scope>NUCLEOTIDE SEQUENCE</scope>
</reference>
<evidence type="ECO:0000313" key="2">
    <source>
        <dbReference type="EMBL" id="AIF03065.1"/>
    </source>
</evidence>
<dbReference type="EMBL" id="KF900668">
    <property type="protein sequence ID" value="AIF03065.1"/>
    <property type="molecule type" value="Genomic_DNA"/>
</dbReference>
<organism evidence="2">
    <name type="scientific">uncultured marine group II/III euryarchaeote KM3_160_F12</name>
    <dbReference type="NCBI Taxonomy" id="1457912"/>
    <lineage>
        <taxon>Archaea</taxon>
        <taxon>Methanobacteriati</taxon>
        <taxon>Methanobacteriota</taxon>
        <taxon>environmental samples</taxon>
    </lineage>
</organism>